<dbReference type="AlphaFoldDB" id="A0A7W9J318"/>
<evidence type="ECO:0000313" key="3">
    <source>
        <dbReference type="Proteomes" id="UP000549971"/>
    </source>
</evidence>
<comment type="caution">
    <text evidence="2">The sequence shown here is derived from an EMBL/GenBank/DDBJ whole genome shotgun (WGS) entry which is preliminary data.</text>
</comment>
<protein>
    <recommendedName>
        <fullName evidence="4">Peptidase MA superfamily protein</fullName>
    </recommendedName>
</protein>
<evidence type="ECO:0008006" key="4">
    <source>
        <dbReference type="Google" id="ProtNLM"/>
    </source>
</evidence>
<dbReference type="EMBL" id="JACHMY010000001">
    <property type="protein sequence ID" value="MBB5834727.1"/>
    <property type="molecule type" value="Genomic_DNA"/>
</dbReference>
<dbReference type="Proteomes" id="UP000549971">
    <property type="component" value="Unassembled WGS sequence"/>
</dbReference>
<proteinExistence type="predicted"/>
<feature type="compositionally biased region" description="Low complexity" evidence="1">
    <location>
        <begin position="35"/>
        <end position="46"/>
    </location>
</feature>
<dbReference type="RefSeq" id="WP_337925661.1">
    <property type="nucleotide sequence ID" value="NZ_JACHMY010000001.1"/>
</dbReference>
<sequence length="431" mass="47607">MVVVLTCGGVAYAVEQREDDARSRPKVSVGPASPPNQSNKPPSKTAAAVAARRQAVDIVLLRRAKAVRDGNEKLFLADIDPADTKLRQEQRTLFANLVEIGFTEVGYSQAEERFDQAAVREHGSSTYLVRVLMRYQIPKVDLDPVTTELGYTFVSRGGRWVITDDRDLDDELGPTAHREPWDLGRIEVRRGPRVLAIVEKGDTDRAEAIVAEANEALGQVTAYWPRRWRGSVLIVALDDTEVRDARFADEDIESAASAGSTFTSLPGQDTADGTVGGAYIVVNPKERDRIDEILLSHEITHVATADLGGYEPLWLAEGAAEYVSWRGIEAVGGAGEVAKWEQEVIDQALPGLVALPSDLGFYESNTDVYGVSWLAVRFLVREIGLKAVEDLYEDLARHGTDQTSRDRILLTRTGYTEATLWISLKDYRPQR</sequence>
<organism evidence="2 3">
    <name type="scientific">Kribbella italica</name>
    <dbReference type="NCBI Taxonomy" id="1540520"/>
    <lineage>
        <taxon>Bacteria</taxon>
        <taxon>Bacillati</taxon>
        <taxon>Actinomycetota</taxon>
        <taxon>Actinomycetes</taxon>
        <taxon>Propionibacteriales</taxon>
        <taxon>Kribbellaceae</taxon>
        <taxon>Kribbella</taxon>
    </lineage>
</organism>
<evidence type="ECO:0000256" key="1">
    <source>
        <dbReference type="SAM" id="MobiDB-lite"/>
    </source>
</evidence>
<keyword evidence="3" id="KW-1185">Reference proteome</keyword>
<gene>
    <name evidence="2" type="ORF">HDA39_001461</name>
</gene>
<evidence type="ECO:0000313" key="2">
    <source>
        <dbReference type="EMBL" id="MBB5834727.1"/>
    </source>
</evidence>
<name>A0A7W9J318_9ACTN</name>
<feature type="region of interest" description="Disordered" evidence="1">
    <location>
        <begin position="17"/>
        <end position="46"/>
    </location>
</feature>
<reference evidence="2 3" key="1">
    <citation type="submission" date="2020-08" db="EMBL/GenBank/DDBJ databases">
        <title>Sequencing the genomes of 1000 actinobacteria strains.</title>
        <authorList>
            <person name="Klenk H.-P."/>
        </authorList>
    </citation>
    <scope>NUCLEOTIDE SEQUENCE [LARGE SCALE GENOMIC DNA]</scope>
    <source>
        <strain evidence="2 3">DSM 28967</strain>
    </source>
</reference>
<accession>A0A7W9J318</accession>